<name>E5XNA8_SEGRC</name>
<dbReference type="InterPro" id="IPR035906">
    <property type="entry name" value="MetI-like_sf"/>
</dbReference>
<evidence type="ECO:0000256" key="3">
    <source>
        <dbReference type="ARBA" id="ARBA00022448"/>
    </source>
</evidence>
<feature type="transmembrane region" description="Helical" evidence="10">
    <location>
        <begin position="301"/>
        <end position="322"/>
    </location>
</feature>
<dbReference type="InterPro" id="IPR043429">
    <property type="entry name" value="ArtM/GltK/GlnP/TcyL/YhdX-like"/>
</dbReference>
<comment type="caution">
    <text evidence="12">The sequence shown here is derived from an EMBL/GenBank/DDBJ whole genome shotgun (WGS) entry which is preliminary data.</text>
</comment>
<dbReference type="Pfam" id="PF00528">
    <property type="entry name" value="BPD_transp_1"/>
    <property type="match status" value="1"/>
</dbReference>
<keyword evidence="3 10" id="KW-0813">Transport</keyword>
<feature type="transmembrane region" description="Helical" evidence="10">
    <location>
        <begin position="426"/>
        <end position="450"/>
    </location>
</feature>
<evidence type="ECO:0000256" key="5">
    <source>
        <dbReference type="ARBA" id="ARBA00022692"/>
    </source>
</evidence>
<evidence type="ECO:0000313" key="12">
    <source>
        <dbReference type="EMBL" id="EFV14168.2"/>
    </source>
</evidence>
<dbReference type="CDD" id="cd06261">
    <property type="entry name" value="TM_PBP2"/>
    <property type="match status" value="1"/>
</dbReference>
<evidence type="ECO:0000256" key="2">
    <source>
        <dbReference type="ARBA" id="ARBA00010333"/>
    </source>
</evidence>
<evidence type="ECO:0000259" key="11">
    <source>
        <dbReference type="PROSITE" id="PS50928"/>
    </source>
</evidence>
<reference evidence="12 13" key="1">
    <citation type="journal article" date="2011" name="Stand. Genomic Sci.">
        <title>High quality draft genome sequence of Segniliparus rugosus CDC 945(T)= (ATCC BAA-974(T)).</title>
        <authorList>
            <person name="Earl A.M."/>
            <person name="Desjardins C.A."/>
            <person name="Fitzgerald M.G."/>
            <person name="Arachchi H.M."/>
            <person name="Zeng Q."/>
            <person name="Mehta T."/>
            <person name="Griggs A."/>
            <person name="Birren B.W."/>
            <person name="Toney N.C."/>
            <person name="Carr J."/>
            <person name="Posey J."/>
            <person name="Butler W.R."/>
        </authorList>
    </citation>
    <scope>NUCLEOTIDE SEQUENCE [LARGE SCALE GENOMIC DNA]</scope>
    <source>
        <strain evidence="13">ATCC BAA-974 / DSM 45345 / CCUG 50838 / CIP 108380 / JCM 13579 / CDC 945</strain>
    </source>
</reference>
<dbReference type="SMART" id="SM00062">
    <property type="entry name" value="PBPb"/>
    <property type="match status" value="1"/>
</dbReference>
<dbReference type="Pfam" id="PF00497">
    <property type="entry name" value="SBP_bac_3"/>
    <property type="match status" value="1"/>
</dbReference>
<keyword evidence="7" id="KW-0029">Amino-acid transport</keyword>
<dbReference type="AlphaFoldDB" id="E5XNA8"/>
<dbReference type="GO" id="GO:0015184">
    <property type="term" value="F:L-cystine transmembrane transporter activity"/>
    <property type="evidence" value="ECO:0007669"/>
    <property type="project" value="TreeGrafter"/>
</dbReference>
<evidence type="ECO:0000256" key="6">
    <source>
        <dbReference type="ARBA" id="ARBA00022729"/>
    </source>
</evidence>
<dbReference type="Gene3D" id="3.40.190.10">
    <property type="entry name" value="Periplasmic binding protein-like II"/>
    <property type="match status" value="2"/>
</dbReference>
<dbReference type="NCBIfam" id="TIGR01726">
    <property type="entry name" value="HEQRo_perm_3TM"/>
    <property type="match status" value="1"/>
</dbReference>
<dbReference type="EMBL" id="ACZI02000003">
    <property type="protein sequence ID" value="EFV14168.2"/>
    <property type="molecule type" value="Genomic_DNA"/>
</dbReference>
<keyword evidence="8 10" id="KW-1133">Transmembrane helix</keyword>
<keyword evidence="13" id="KW-1185">Reference proteome</keyword>
<evidence type="ECO:0000256" key="7">
    <source>
        <dbReference type="ARBA" id="ARBA00022970"/>
    </source>
</evidence>
<feature type="transmembrane region" description="Helical" evidence="10">
    <location>
        <begin position="267"/>
        <end position="289"/>
    </location>
</feature>
<evidence type="ECO:0000256" key="10">
    <source>
        <dbReference type="RuleBase" id="RU363032"/>
    </source>
</evidence>
<gene>
    <name evidence="12" type="ORF">HMPREF9336_00979</name>
</gene>
<keyword evidence="9 10" id="KW-0472">Membrane</keyword>
<dbReference type="STRING" id="679197.HMPREF9336_00979"/>
<keyword evidence="4" id="KW-1003">Cell membrane</keyword>
<dbReference type="InterPro" id="IPR010065">
    <property type="entry name" value="AA_ABC_transptr_permease_3TM"/>
</dbReference>
<dbReference type="GO" id="GO:0043190">
    <property type="term" value="C:ATP-binding cassette (ABC) transporter complex"/>
    <property type="evidence" value="ECO:0007669"/>
    <property type="project" value="InterPro"/>
</dbReference>
<keyword evidence="5 10" id="KW-0812">Transmembrane</keyword>
<dbReference type="PROSITE" id="PS01039">
    <property type="entry name" value="SBP_BACTERIAL_3"/>
    <property type="match status" value="1"/>
</dbReference>
<dbReference type="eggNOG" id="COG0834">
    <property type="taxonomic scope" value="Bacteria"/>
</dbReference>
<dbReference type="PROSITE" id="PS50928">
    <property type="entry name" value="ABC_TM1"/>
    <property type="match status" value="1"/>
</dbReference>
<organism evidence="12 13">
    <name type="scientific">Segniliparus rugosus (strain ATCC BAA-974 / DSM 45345 / CCUG 50838 / CIP 108380 / JCM 13579 / CDC 945)</name>
    <dbReference type="NCBI Taxonomy" id="679197"/>
    <lineage>
        <taxon>Bacteria</taxon>
        <taxon>Bacillati</taxon>
        <taxon>Actinomycetota</taxon>
        <taxon>Actinomycetes</taxon>
        <taxon>Mycobacteriales</taxon>
        <taxon>Segniliparaceae</taxon>
        <taxon>Segniliparus</taxon>
    </lineage>
</organism>
<dbReference type="Proteomes" id="UP000004816">
    <property type="component" value="Unassembled WGS sequence"/>
</dbReference>
<evidence type="ECO:0000256" key="1">
    <source>
        <dbReference type="ARBA" id="ARBA00004651"/>
    </source>
</evidence>
<feature type="domain" description="ABC transmembrane type-1" evidence="11">
    <location>
        <begin position="263"/>
        <end position="451"/>
    </location>
</feature>
<dbReference type="SUPFAM" id="SSF161098">
    <property type="entry name" value="MetI-like"/>
    <property type="match status" value="1"/>
</dbReference>
<evidence type="ECO:0000256" key="9">
    <source>
        <dbReference type="ARBA" id="ARBA00023136"/>
    </source>
</evidence>
<keyword evidence="6" id="KW-0732">Signal</keyword>
<dbReference type="PANTHER" id="PTHR30614">
    <property type="entry name" value="MEMBRANE COMPONENT OF AMINO ACID ABC TRANSPORTER"/>
    <property type="match status" value="1"/>
</dbReference>
<dbReference type="SUPFAM" id="SSF53850">
    <property type="entry name" value="Periplasmic binding protein-like II"/>
    <property type="match status" value="1"/>
</dbReference>
<dbReference type="InterPro" id="IPR000515">
    <property type="entry name" value="MetI-like"/>
</dbReference>
<dbReference type="InterPro" id="IPR018313">
    <property type="entry name" value="SBP_3_CS"/>
</dbReference>
<comment type="similarity">
    <text evidence="10">Belongs to the binding-protein-dependent transport system permease family.</text>
</comment>
<dbReference type="PANTHER" id="PTHR30614:SF0">
    <property type="entry name" value="L-CYSTINE TRANSPORT SYSTEM PERMEASE PROTEIN TCYL"/>
    <property type="match status" value="1"/>
</dbReference>
<proteinExistence type="inferred from homology"/>
<evidence type="ECO:0000256" key="4">
    <source>
        <dbReference type="ARBA" id="ARBA00022475"/>
    </source>
</evidence>
<sequence>MLCLLWGAVGSPASAEQALRFGTEGTYSPFTYHDPATGELVGLDVEVARALAAKMGRRAEFVEAPFDSLFAGLDAGQFDFVANQIAATPEREQAYSLTAPYIYATGLIITRAGDDSIRSPGDLKGKLVADSPVSNWGVLAAKLGARLEASDATQALILLEQGRVDAVVQDDLTFLAYKAKVPQAKVDIAVRLAERAPSVFPARKGDPLAGQASAALEALRADGTLDRISAKYLRPEQAPAAARLPSQWETVAANLWPMAKALARVTLPLAAICFVLGLVIAVLTALARISRNRAVSALARSYVSVIRGTPLLVQLFLIYFALPEFGVKLPPFPSAVVALSLSVGAYASEVVRAAILAVPSGQSEAARALGFSRGQTLRLVVFPQAAKIAVPPLSNTLIALVKDTSLAATIQVTELFRTAQIAAAPIFRYFALYATAAVFYWVVCLVLSWFQGRLERRLERGAANTSTMVG</sequence>
<dbReference type="HOGENOM" id="CLU_019602_20_2_11"/>
<accession>E5XNA8</accession>
<protein>
    <submittedName>
        <fullName evidence="12">His/Glu/Gln/Arg/opine family amino ABC transporter, permease, 3-TM region</fullName>
    </submittedName>
</protein>
<evidence type="ECO:0000256" key="8">
    <source>
        <dbReference type="ARBA" id="ARBA00022989"/>
    </source>
</evidence>
<dbReference type="eggNOG" id="COG0765">
    <property type="taxonomic scope" value="Bacteria"/>
</dbReference>
<evidence type="ECO:0000313" key="13">
    <source>
        <dbReference type="Proteomes" id="UP000004816"/>
    </source>
</evidence>
<dbReference type="InterPro" id="IPR001638">
    <property type="entry name" value="Solute-binding_3/MltF_N"/>
</dbReference>
<comment type="subcellular location">
    <subcellularLocation>
        <location evidence="1 10">Cell membrane</location>
        <topology evidence="1 10">Multi-pass membrane protein</topology>
    </subcellularLocation>
</comment>
<dbReference type="Gene3D" id="1.10.3720.10">
    <property type="entry name" value="MetI-like"/>
    <property type="match status" value="1"/>
</dbReference>
<comment type="similarity">
    <text evidence="2">Belongs to the bacterial solute-binding protein 3 family.</text>
</comment>